<dbReference type="GO" id="GO:0030677">
    <property type="term" value="C:ribonuclease P complex"/>
    <property type="evidence" value="ECO:0007669"/>
    <property type="project" value="TreeGrafter"/>
</dbReference>
<dbReference type="RefSeq" id="WP_251259406.1">
    <property type="nucleotide sequence ID" value="NZ_JAMQGP010000001.1"/>
</dbReference>
<dbReference type="EMBL" id="JAMQGP010000001">
    <property type="protein sequence ID" value="MCM2678089.1"/>
    <property type="molecule type" value="Genomic_DNA"/>
</dbReference>
<dbReference type="InterPro" id="IPR000100">
    <property type="entry name" value="RNase_P"/>
</dbReference>
<evidence type="ECO:0000256" key="7">
    <source>
        <dbReference type="HAMAP-Rule" id="MF_00227"/>
    </source>
</evidence>
<accession>A0AA41W3N6</accession>
<evidence type="ECO:0000256" key="6">
    <source>
        <dbReference type="ARBA" id="ARBA00022884"/>
    </source>
</evidence>
<keyword evidence="4 7" id="KW-0255">Endonuclease</keyword>
<comment type="similarity">
    <text evidence="7">Belongs to the RnpA family.</text>
</comment>
<gene>
    <name evidence="7 9" type="primary">rnpA</name>
    <name evidence="9" type="ORF">NAF29_00190</name>
</gene>
<name>A0AA41W3N6_9GAMM</name>
<evidence type="ECO:0000256" key="8">
    <source>
        <dbReference type="NCBIfam" id="TIGR00188"/>
    </source>
</evidence>
<evidence type="ECO:0000313" key="9">
    <source>
        <dbReference type="EMBL" id="MCM2678089.1"/>
    </source>
</evidence>
<reference evidence="9 10" key="1">
    <citation type="journal article" date="2013" name="Antonie Van Leeuwenhoek">
        <title>Echinimonas agarilytica gen. nov., sp. nov., a new gammaproteobacterium isolated from the sea urchin Strongylocentrotus intermedius.</title>
        <authorList>
            <person name="Nedashkovskaya O.I."/>
            <person name="Stenkova A.M."/>
            <person name="Zhukova N.V."/>
            <person name="Van Trappen S."/>
            <person name="Lee J.S."/>
            <person name="Kim S.B."/>
        </authorList>
    </citation>
    <scope>NUCLEOTIDE SEQUENCE [LARGE SCALE GENOMIC DNA]</scope>
    <source>
        <strain evidence="9 10">KMM 6351</strain>
    </source>
</reference>
<comment type="catalytic activity">
    <reaction evidence="7">
        <text>Endonucleolytic cleavage of RNA, removing 5'-extranucleotides from tRNA precursor.</text>
        <dbReference type="EC" id="3.1.26.5"/>
    </reaction>
</comment>
<dbReference type="PROSITE" id="PS00648">
    <property type="entry name" value="RIBONUCLEASE_P"/>
    <property type="match status" value="1"/>
</dbReference>
<dbReference type="HAMAP" id="MF_00227">
    <property type="entry name" value="RNase_P"/>
    <property type="match status" value="1"/>
</dbReference>
<evidence type="ECO:0000256" key="2">
    <source>
        <dbReference type="ARBA" id="ARBA00022694"/>
    </source>
</evidence>
<comment type="function">
    <text evidence="1 7">RNaseP catalyzes the removal of the 5'-leader sequence from pre-tRNA to produce the mature 5'-terminus. It can also cleave other RNA substrates such as 4.5S RNA. The protein component plays an auxiliary but essential role in vivo by binding to the 5'-leader sequence and broadening the substrate specificity of the ribozyme.</text>
</comment>
<keyword evidence="5 7" id="KW-0378">Hydrolase</keyword>
<dbReference type="GO" id="GO:0042781">
    <property type="term" value="F:3'-tRNA processing endoribonuclease activity"/>
    <property type="evidence" value="ECO:0007669"/>
    <property type="project" value="TreeGrafter"/>
</dbReference>
<keyword evidence="2 7" id="KW-0819">tRNA processing</keyword>
<dbReference type="GO" id="GO:0004526">
    <property type="term" value="F:ribonuclease P activity"/>
    <property type="evidence" value="ECO:0007669"/>
    <property type="project" value="UniProtKB-UniRule"/>
</dbReference>
<proteinExistence type="inferred from homology"/>
<evidence type="ECO:0000256" key="5">
    <source>
        <dbReference type="ARBA" id="ARBA00022801"/>
    </source>
</evidence>
<evidence type="ECO:0000256" key="4">
    <source>
        <dbReference type="ARBA" id="ARBA00022759"/>
    </source>
</evidence>
<evidence type="ECO:0000256" key="3">
    <source>
        <dbReference type="ARBA" id="ARBA00022722"/>
    </source>
</evidence>
<dbReference type="Proteomes" id="UP001165393">
    <property type="component" value="Unassembled WGS sequence"/>
</dbReference>
<keyword evidence="10" id="KW-1185">Reference proteome</keyword>
<protein>
    <recommendedName>
        <fullName evidence="7 8">Ribonuclease P protein component</fullName>
        <shortName evidence="7">RNase P protein</shortName>
        <shortName evidence="7">RNaseP protein</shortName>
        <ecNumber evidence="7 8">3.1.26.5</ecNumber>
    </recommendedName>
    <alternativeName>
        <fullName evidence="7">Protein C5</fullName>
    </alternativeName>
</protein>
<dbReference type="PANTHER" id="PTHR33992:SF1">
    <property type="entry name" value="RIBONUCLEASE P PROTEIN COMPONENT"/>
    <property type="match status" value="1"/>
</dbReference>
<evidence type="ECO:0000313" key="10">
    <source>
        <dbReference type="Proteomes" id="UP001165393"/>
    </source>
</evidence>
<dbReference type="Gene3D" id="3.30.230.10">
    <property type="match status" value="1"/>
</dbReference>
<dbReference type="InterPro" id="IPR020568">
    <property type="entry name" value="Ribosomal_Su5_D2-typ_SF"/>
</dbReference>
<keyword evidence="6 7" id="KW-0694">RNA-binding</keyword>
<dbReference type="PANTHER" id="PTHR33992">
    <property type="entry name" value="RIBONUCLEASE P PROTEIN COMPONENT"/>
    <property type="match status" value="1"/>
</dbReference>
<dbReference type="Pfam" id="PF00825">
    <property type="entry name" value="Ribonuclease_P"/>
    <property type="match status" value="1"/>
</dbReference>
<comment type="subunit">
    <text evidence="7">Consists of a catalytic RNA component (M1 or rnpB) and a protein subunit.</text>
</comment>
<organism evidence="9 10">
    <name type="scientific">Echinimonas agarilytica</name>
    <dbReference type="NCBI Taxonomy" id="1215918"/>
    <lineage>
        <taxon>Bacteria</taxon>
        <taxon>Pseudomonadati</taxon>
        <taxon>Pseudomonadota</taxon>
        <taxon>Gammaproteobacteria</taxon>
        <taxon>Alteromonadales</taxon>
        <taxon>Echinimonadaceae</taxon>
        <taxon>Echinimonas</taxon>
    </lineage>
</organism>
<dbReference type="SUPFAM" id="SSF54211">
    <property type="entry name" value="Ribosomal protein S5 domain 2-like"/>
    <property type="match status" value="1"/>
</dbReference>
<dbReference type="EC" id="3.1.26.5" evidence="7 8"/>
<dbReference type="AlphaFoldDB" id="A0AA41W3N6"/>
<comment type="caution">
    <text evidence="9">The sequence shown here is derived from an EMBL/GenBank/DDBJ whole genome shotgun (WGS) entry which is preliminary data.</text>
</comment>
<dbReference type="NCBIfam" id="TIGR00188">
    <property type="entry name" value="rnpA"/>
    <property type="match status" value="1"/>
</dbReference>
<dbReference type="GO" id="GO:0001682">
    <property type="term" value="P:tRNA 5'-leader removal"/>
    <property type="evidence" value="ECO:0007669"/>
    <property type="project" value="UniProtKB-UniRule"/>
</dbReference>
<dbReference type="InterPro" id="IPR020539">
    <property type="entry name" value="RNase_P_CS"/>
</dbReference>
<keyword evidence="3 7" id="KW-0540">Nuclease</keyword>
<dbReference type="GO" id="GO:0000049">
    <property type="term" value="F:tRNA binding"/>
    <property type="evidence" value="ECO:0007669"/>
    <property type="project" value="UniProtKB-UniRule"/>
</dbReference>
<evidence type="ECO:0000256" key="1">
    <source>
        <dbReference type="ARBA" id="ARBA00002663"/>
    </source>
</evidence>
<sequence length="121" mass="13895">MKSHEYGRELRLLTPAHFNCVFQGKPIRVASPYITLLAIPNQYPHPRLGFAVSKKAAKLAVDRNKVKRVMRDSFRLRQHNLPSVDIVVIGKGGVGKLDKSELHKLTEQLWHRLAKTYRKSQ</sequence>
<dbReference type="InterPro" id="IPR014721">
    <property type="entry name" value="Ribsml_uS5_D2-typ_fold_subgr"/>
</dbReference>